<comment type="similarity">
    <text evidence="2 5">Belongs to the FliE family.</text>
</comment>
<dbReference type="Pfam" id="PF02049">
    <property type="entry name" value="FliE"/>
    <property type="match status" value="1"/>
</dbReference>
<dbReference type="NCBIfam" id="TIGR00205">
    <property type="entry name" value="fliE"/>
    <property type="match status" value="1"/>
</dbReference>
<keyword evidence="6" id="KW-0282">Flagellum</keyword>
<dbReference type="PANTHER" id="PTHR34653">
    <property type="match status" value="1"/>
</dbReference>
<accession>A0A9J6RIB5</accession>
<protein>
    <recommendedName>
        <fullName evidence="3 5">Flagellar hook-basal body complex protein FliE</fullName>
    </recommendedName>
</protein>
<evidence type="ECO:0000256" key="3">
    <source>
        <dbReference type="ARBA" id="ARBA00018024"/>
    </source>
</evidence>
<sequence>MNVGRTDINNLLSQMREMKAATMPAGQAGVELQGTQGVQQALNGRIEQADSSSPSFSTMFKSAVDGVNQSQKTASSLKVAYEQGVPGVSLSQVMIASQKSSVAFDAMTQVRNKVVEAYKDVMNMPV</sequence>
<keyword evidence="6" id="KW-0966">Cell projection</keyword>
<keyword evidence="4 5" id="KW-0975">Bacterial flagellum</keyword>
<dbReference type="HAMAP" id="MF_00724">
    <property type="entry name" value="FliE"/>
    <property type="match status" value="1"/>
</dbReference>
<dbReference type="GO" id="GO:0003774">
    <property type="term" value="F:cytoskeletal motor activity"/>
    <property type="evidence" value="ECO:0007669"/>
    <property type="project" value="InterPro"/>
</dbReference>
<dbReference type="EMBL" id="JAPTGG010000002">
    <property type="protein sequence ID" value="MCZ0864081.1"/>
    <property type="molecule type" value="Genomic_DNA"/>
</dbReference>
<dbReference type="GO" id="GO:0005198">
    <property type="term" value="F:structural molecule activity"/>
    <property type="evidence" value="ECO:0007669"/>
    <property type="project" value="UniProtKB-UniRule"/>
</dbReference>
<dbReference type="PANTHER" id="PTHR34653:SF1">
    <property type="entry name" value="FLAGELLAR HOOK-BASAL BODY COMPLEX PROTEIN FLIE"/>
    <property type="match status" value="1"/>
</dbReference>
<name>A0A9J6RIB5_9GAMM</name>
<dbReference type="AlphaFoldDB" id="A0A9J6RIB5"/>
<dbReference type="GO" id="GO:0071973">
    <property type="term" value="P:bacterial-type flagellum-dependent cell motility"/>
    <property type="evidence" value="ECO:0007669"/>
    <property type="project" value="InterPro"/>
</dbReference>
<reference evidence="6 7" key="1">
    <citation type="submission" date="2022-12" db="EMBL/GenBank/DDBJ databases">
        <title>Dasania phycosphaerae sp. nov., isolated from particulate material of the south coast of Korea.</title>
        <authorList>
            <person name="Jiang Y."/>
        </authorList>
    </citation>
    <scope>NUCLEOTIDE SEQUENCE [LARGE SCALE GENOMIC DNA]</scope>
    <source>
        <strain evidence="6 7">GY-19</strain>
    </source>
</reference>
<comment type="subcellular location">
    <subcellularLocation>
        <location evidence="1 5">Bacterial flagellum basal body</location>
    </subcellularLocation>
</comment>
<evidence type="ECO:0000313" key="7">
    <source>
        <dbReference type="Proteomes" id="UP001069090"/>
    </source>
</evidence>
<evidence type="ECO:0000256" key="5">
    <source>
        <dbReference type="HAMAP-Rule" id="MF_00724"/>
    </source>
</evidence>
<comment type="caution">
    <text evidence="6">The sequence shown here is derived from an EMBL/GenBank/DDBJ whole genome shotgun (WGS) entry which is preliminary data.</text>
</comment>
<dbReference type="Proteomes" id="UP001069090">
    <property type="component" value="Unassembled WGS sequence"/>
</dbReference>
<evidence type="ECO:0000256" key="4">
    <source>
        <dbReference type="ARBA" id="ARBA00023143"/>
    </source>
</evidence>
<evidence type="ECO:0000313" key="6">
    <source>
        <dbReference type="EMBL" id="MCZ0864081.1"/>
    </source>
</evidence>
<dbReference type="InterPro" id="IPR001624">
    <property type="entry name" value="FliE"/>
</dbReference>
<keyword evidence="6" id="KW-0969">Cilium</keyword>
<dbReference type="PRINTS" id="PR01006">
    <property type="entry name" value="FLGHOOKFLIE"/>
</dbReference>
<proteinExistence type="inferred from homology"/>
<evidence type="ECO:0000256" key="1">
    <source>
        <dbReference type="ARBA" id="ARBA00004117"/>
    </source>
</evidence>
<dbReference type="GO" id="GO:0009425">
    <property type="term" value="C:bacterial-type flagellum basal body"/>
    <property type="evidence" value="ECO:0007669"/>
    <property type="project" value="UniProtKB-SubCell"/>
</dbReference>
<gene>
    <name evidence="5 6" type="primary">fliE</name>
    <name evidence="6" type="ORF">O0V09_02645</name>
</gene>
<dbReference type="RefSeq" id="WP_258330239.1">
    <property type="nucleotide sequence ID" value="NZ_JAPTGG010000002.1"/>
</dbReference>
<keyword evidence="7" id="KW-1185">Reference proteome</keyword>
<organism evidence="6 7">
    <name type="scientific">Dasania phycosphaerae</name>
    <dbReference type="NCBI Taxonomy" id="2950436"/>
    <lineage>
        <taxon>Bacteria</taxon>
        <taxon>Pseudomonadati</taxon>
        <taxon>Pseudomonadota</taxon>
        <taxon>Gammaproteobacteria</taxon>
        <taxon>Cellvibrionales</taxon>
        <taxon>Spongiibacteraceae</taxon>
        <taxon>Dasania</taxon>
    </lineage>
</organism>
<evidence type="ECO:0000256" key="2">
    <source>
        <dbReference type="ARBA" id="ARBA00009272"/>
    </source>
</evidence>